<feature type="transmembrane region" description="Helical" evidence="7">
    <location>
        <begin position="255"/>
        <end position="281"/>
    </location>
</feature>
<protein>
    <submittedName>
        <fullName evidence="10">Uncharacterized protein</fullName>
    </submittedName>
</protein>
<dbReference type="InterPro" id="IPR003838">
    <property type="entry name" value="ABC3_permease_C"/>
</dbReference>
<organism evidence="10 11">
    <name type="scientific">Halalkalibacter hemicellulosilyticusJCM 9152</name>
    <dbReference type="NCBI Taxonomy" id="1236971"/>
    <lineage>
        <taxon>Bacteria</taxon>
        <taxon>Bacillati</taxon>
        <taxon>Bacillota</taxon>
        <taxon>Bacilli</taxon>
        <taxon>Bacillales</taxon>
        <taxon>Bacillaceae</taxon>
        <taxon>Halalkalibacter</taxon>
    </lineage>
</organism>
<feature type="domain" description="MacB-like periplasmic core" evidence="9">
    <location>
        <begin position="20"/>
        <end position="201"/>
    </location>
</feature>
<evidence type="ECO:0000256" key="6">
    <source>
        <dbReference type="ARBA" id="ARBA00038076"/>
    </source>
</evidence>
<keyword evidence="4 7" id="KW-1133">Transmembrane helix</keyword>
<dbReference type="GO" id="GO:0005886">
    <property type="term" value="C:plasma membrane"/>
    <property type="evidence" value="ECO:0007669"/>
    <property type="project" value="UniProtKB-SubCell"/>
</dbReference>
<dbReference type="STRING" id="1236971.JCM9152_681"/>
<gene>
    <name evidence="10" type="ORF">JCM9152_681</name>
</gene>
<evidence type="ECO:0000256" key="3">
    <source>
        <dbReference type="ARBA" id="ARBA00022692"/>
    </source>
</evidence>
<sequence length="381" mass="43144">MLNIWRISWRNSTRRKKRFFFTLAAMVMGVSVMTAMLVADKTTEDVFTYYEQMYVADADYWILSDDHTFSENTAEEVAVHSEVSETLHVLDKQAFFELEEERPRNERSVRITGVSDFSSSLLKLPVAEGSLEDEGVILPEPVARLLGKGIGDSVHFEGLGELEVSAIVEYVQILASPSDWEGAQSSGFRVMVPLDVLQEWAGLHGEISYMRFQTDGDGEELFLNLQEQFQGSSTFVQPVVADDRQSNDISGLYTFFYLIAALAIIISGFIVFNMIYTSVIERQKEFAIMKSLGYLQSSVSKLVLIEVVLLATIAVVIGVPFGVWIGDLFMMALLGVFAFDMVYSLNWIIPQWSQLQQASSFRFSFLLFRFIMLGKRRFCSH</sequence>
<keyword evidence="2" id="KW-1003">Cell membrane</keyword>
<dbReference type="PANTHER" id="PTHR30572:SF4">
    <property type="entry name" value="ABC TRANSPORTER PERMEASE YTRF"/>
    <property type="match status" value="1"/>
</dbReference>
<evidence type="ECO:0000256" key="2">
    <source>
        <dbReference type="ARBA" id="ARBA00022475"/>
    </source>
</evidence>
<comment type="similarity">
    <text evidence="6">Belongs to the ABC-4 integral membrane protein family.</text>
</comment>
<name>W4QBD9_9BACI</name>
<comment type="subcellular location">
    <subcellularLocation>
        <location evidence="1">Cell membrane</location>
        <topology evidence="1">Multi-pass membrane protein</topology>
    </subcellularLocation>
</comment>
<dbReference type="Proteomes" id="UP000018895">
    <property type="component" value="Unassembled WGS sequence"/>
</dbReference>
<keyword evidence="5 7" id="KW-0472">Membrane</keyword>
<feature type="transmembrane region" description="Helical" evidence="7">
    <location>
        <begin position="302"/>
        <end position="323"/>
    </location>
</feature>
<evidence type="ECO:0000256" key="7">
    <source>
        <dbReference type="SAM" id="Phobius"/>
    </source>
</evidence>
<accession>W4QBD9</accession>
<dbReference type="InterPro" id="IPR050250">
    <property type="entry name" value="Macrolide_Exporter_MacB"/>
</dbReference>
<dbReference type="RefSeq" id="WP_369384512.1">
    <property type="nucleotide sequence ID" value="NZ_BAUU01000004.1"/>
</dbReference>
<dbReference type="Pfam" id="PF02687">
    <property type="entry name" value="FtsX"/>
    <property type="match status" value="1"/>
</dbReference>
<dbReference type="AlphaFoldDB" id="W4QBD9"/>
<comment type="caution">
    <text evidence="10">The sequence shown here is derived from an EMBL/GenBank/DDBJ whole genome shotgun (WGS) entry which is preliminary data.</text>
</comment>
<evidence type="ECO:0000313" key="11">
    <source>
        <dbReference type="Proteomes" id="UP000018895"/>
    </source>
</evidence>
<evidence type="ECO:0000259" key="8">
    <source>
        <dbReference type="Pfam" id="PF02687"/>
    </source>
</evidence>
<feature type="transmembrane region" description="Helical" evidence="7">
    <location>
        <begin position="329"/>
        <end position="349"/>
    </location>
</feature>
<evidence type="ECO:0000259" key="9">
    <source>
        <dbReference type="Pfam" id="PF12704"/>
    </source>
</evidence>
<dbReference type="PANTHER" id="PTHR30572">
    <property type="entry name" value="MEMBRANE COMPONENT OF TRANSPORTER-RELATED"/>
    <property type="match status" value="1"/>
</dbReference>
<proteinExistence type="inferred from homology"/>
<dbReference type="InterPro" id="IPR025857">
    <property type="entry name" value="MacB_PCD"/>
</dbReference>
<dbReference type="GO" id="GO:0022857">
    <property type="term" value="F:transmembrane transporter activity"/>
    <property type="evidence" value="ECO:0007669"/>
    <property type="project" value="TreeGrafter"/>
</dbReference>
<keyword evidence="11" id="KW-1185">Reference proteome</keyword>
<keyword evidence="3 7" id="KW-0812">Transmembrane</keyword>
<feature type="transmembrane region" description="Helical" evidence="7">
    <location>
        <begin position="20"/>
        <end position="39"/>
    </location>
</feature>
<evidence type="ECO:0000256" key="5">
    <source>
        <dbReference type="ARBA" id="ARBA00023136"/>
    </source>
</evidence>
<feature type="domain" description="ABC3 transporter permease C-terminal" evidence="8">
    <location>
        <begin position="258"/>
        <end position="346"/>
    </location>
</feature>
<dbReference type="Pfam" id="PF12704">
    <property type="entry name" value="MacB_PCD"/>
    <property type="match status" value="1"/>
</dbReference>
<evidence type="ECO:0000256" key="4">
    <source>
        <dbReference type="ARBA" id="ARBA00022989"/>
    </source>
</evidence>
<evidence type="ECO:0000256" key="1">
    <source>
        <dbReference type="ARBA" id="ARBA00004651"/>
    </source>
</evidence>
<dbReference type="EMBL" id="BAUU01000004">
    <property type="protein sequence ID" value="GAE29330.1"/>
    <property type="molecule type" value="Genomic_DNA"/>
</dbReference>
<evidence type="ECO:0000313" key="10">
    <source>
        <dbReference type="EMBL" id="GAE29330.1"/>
    </source>
</evidence>
<reference evidence="10" key="1">
    <citation type="journal article" date="2014" name="Genome Announc.">
        <title>Draft Genome Sequences of Three Alkaliphilic Bacillus Strains, Bacillus wakoensis JCM 9140T, Bacillus akibai JCM 9157T, and Bacillus hemicellulosilyticus JCM 9152T.</title>
        <authorList>
            <person name="Yuki M."/>
            <person name="Oshima K."/>
            <person name="Suda W."/>
            <person name="Oshida Y."/>
            <person name="Kitamura K."/>
            <person name="Iida T."/>
            <person name="Hattori M."/>
            <person name="Ohkuma M."/>
        </authorList>
    </citation>
    <scope>NUCLEOTIDE SEQUENCE [LARGE SCALE GENOMIC DNA]</scope>
    <source>
        <strain evidence="10">JCM 9152</strain>
    </source>
</reference>